<sequence length="68" mass="7646">MSAADVIAEAVKEAIERRARHEEAACWAMLADPLERGVLVTERGLSYTIELSQEVPWLEIHVRKEAEA</sequence>
<proteinExistence type="predicted"/>
<organism evidence="1 2">
    <name type="scientific">Arthrobacter phage Ascela</name>
    <dbReference type="NCBI Taxonomy" id="3038360"/>
    <lineage>
        <taxon>Viruses</taxon>
        <taxon>Duplodnaviria</taxon>
        <taxon>Heunggongvirae</taxon>
        <taxon>Uroviricota</taxon>
        <taxon>Caudoviricetes</taxon>
        <taxon>Casidaviridae</taxon>
        <taxon>Yangvirus</taxon>
        <taxon>Yangvirus ascela</taxon>
    </lineage>
</organism>
<reference evidence="1 2" key="1">
    <citation type="submission" date="2023-03" db="EMBL/GenBank/DDBJ databases">
        <authorList>
            <person name="Kanak A."/>
            <person name="Audrey N."/>
            <person name="Garlena R.A."/>
            <person name="Russell D.A."/>
            <person name="Jacobs-Sera D."/>
            <person name="Hatfull G.F."/>
        </authorList>
    </citation>
    <scope>NUCLEOTIDE SEQUENCE [LARGE SCALE GENOMIC DNA]</scope>
</reference>
<gene>
    <name evidence="1" type="primary">36</name>
    <name evidence="1" type="ORF">SEA_ASCELA_36</name>
</gene>
<protein>
    <submittedName>
        <fullName evidence="1">Uncharacterized protein</fullName>
    </submittedName>
</protein>
<evidence type="ECO:0000313" key="2">
    <source>
        <dbReference type="Proteomes" id="UP001224915"/>
    </source>
</evidence>
<keyword evidence="2" id="KW-1185">Reference proteome</keyword>
<dbReference type="EMBL" id="OQ709218">
    <property type="protein sequence ID" value="WGH21559.1"/>
    <property type="molecule type" value="Genomic_DNA"/>
</dbReference>
<accession>A0AAF0GKQ1</accession>
<name>A0AAF0GKQ1_9CAUD</name>
<dbReference type="Proteomes" id="UP001224915">
    <property type="component" value="Segment"/>
</dbReference>
<evidence type="ECO:0000313" key="1">
    <source>
        <dbReference type="EMBL" id="WGH21559.1"/>
    </source>
</evidence>